<dbReference type="GO" id="GO:0005829">
    <property type="term" value="C:cytosol"/>
    <property type="evidence" value="ECO:0007669"/>
    <property type="project" value="TreeGrafter"/>
</dbReference>
<dbReference type="GO" id="GO:0005975">
    <property type="term" value="P:carbohydrate metabolic process"/>
    <property type="evidence" value="ECO:0007669"/>
    <property type="project" value="TreeGrafter"/>
</dbReference>
<dbReference type="PANTHER" id="PTHR11739">
    <property type="entry name" value="CITRATE SYNTHASE"/>
    <property type="match status" value="1"/>
</dbReference>
<accession>A0A9D1RCU1</accession>
<evidence type="ECO:0000256" key="5">
    <source>
        <dbReference type="PIRNR" id="PIRNR001369"/>
    </source>
</evidence>
<evidence type="ECO:0000256" key="1">
    <source>
        <dbReference type="ARBA" id="ARBA00005163"/>
    </source>
</evidence>
<dbReference type="SUPFAM" id="SSF48256">
    <property type="entry name" value="Citrate synthase"/>
    <property type="match status" value="1"/>
</dbReference>
<evidence type="ECO:0000256" key="3">
    <source>
        <dbReference type="ARBA" id="ARBA00022679"/>
    </source>
</evidence>
<reference evidence="7" key="2">
    <citation type="submission" date="2021-04" db="EMBL/GenBank/DDBJ databases">
        <authorList>
            <person name="Gilroy R."/>
        </authorList>
    </citation>
    <scope>NUCLEOTIDE SEQUENCE</scope>
    <source>
        <strain evidence="7">421</strain>
    </source>
</reference>
<gene>
    <name evidence="7" type="ORF">IAA48_05390</name>
</gene>
<keyword evidence="3 5" id="KW-0808">Transferase</keyword>
<dbReference type="GO" id="GO:0006099">
    <property type="term" value="P:tricarboxylic acid cycle"/>
    <property type="evidence" value="ECO:0007669"/>
    <property type="project" value="InterPro"/>
</dbReference>
<dbReference type="InterPro" id="IPR016143">
    <property type="entry name" value="Citrate_synth-like_sm_a-sub"/>
</dbReference>
<protein>
    <recommendedName>
        <fullName evidence="5">Citrate synthase</fullName>
    </recommendedName>
</protein>
<organism evidence="7 8">
    <name type="scientific">Candidatus Eubacterium faecipullorum</name>
    <dbReference type="NCBI Taxonomy" id="2838571"/>
    <lineage>
        <taxon>Bacteria</taxon>
        <taxon>Bacillati</taxon>
        <taxon>Bacillota</taxon>
        <taxon>Clostridia</taxon>
        <taxon>Eubacteriales</taxon>
        <taxon>Eubacteriaceae</taxon>
        <taxon>Eubacterium</taxon>
    </lineage>
</organism>
<comment type="pathway">
    <text evidence="1">Carbohydrate metabolism; tricarboxylic acid cycle.</text>
</comment>
<dbReference type="InterPro" id="IPR016142">
    <property type="entry name" value="Citrate_synth-like_lrg_a-sub"/>
</dbReference>
<dbReference type="PIRSF" id="PIRSF001369">
    <property type="entry name" value="Citrate_synth"/>
    <property type="match status" value="1"/>
</dbReference>
<dbReference type="AlphaFoldDB" id="A0A9D1RCU1"/>
<dbReference type="EMBL" id="DXGE01000024">
    <property type="protein sequence ID" value="HIW85911.1"/>
    <property type="molecule type" value="Genomic_DNA"/>
</dbReference>
<dbReference type="Proteomes" id="UP000824205">
    <property type="component" value="Unassembled WGS sequence"/>
</dbReference>
<evidence type="ECO:0000256" key="2">
    <source>
        <dbReference type="ARBA" id="ARBA00010566"/>
    </source>
</evidence>
<dbReference type="PRINTS" id="PR00143">
    <property type="entry name" value="CITRTSNTHASE"/>
</dbReference>
<comment type="similarity">
    <text evidence="2 5">Belongs to the citrate synthase family.</text>
</comment>
<sequence length="456" mass="51413">MSSKYISPISMDAISKLCGELEKNNSIRPSDFERYHVKRGLRNEDGTGVMAGLTRICSVEGYYILDGEKVAKEGKLSYRGYDIEDIVKNCVAENRFGFEEVIWLLLFGELPTPAQLNSLYEVIDVCRFLPDDFIEDMMIKNPSKDIMNKLARCILGLYSYDENPDDISVQNVLRQSLQLIAQFPTILTVAYQVKRRAFYGKTMFLHPIKRGLSTAQYILRQTRPDKQYTDEEAKLLDIILMLHADHGGGNNSTFATRVLTSSGTDTYSAIAAGIGSLKGPRHGGANVKTTNMMYEIMENVPDSTDEAQVKDYLVKILNKEAGDGLGLIYGMGHAVYTISDPRAVILKNSARELAYQAGFEKEFKTLENIEKVTPDLLHELKKDDKEICANVDLYSGLCYKVLGIPEDLFTPLFAGSRIVGWCAHRLEELTSSKRIIRPAYKSVSQRRDYMPLDKRK</sequence>
<dbReference type="PANTHER" id="PTHR11739:SF4">
    <property type="entry name" value="CITRATE SYNTHASE, PEROXISOMAL"/>
    <property type="match status" value="1"/>
</dbReference>
<comment type="catalytic activity">
    <reaction evidence="4">
        <text>oxaloacetate + acetyl-CoA + H2O = citrate + CoA + H(+)</text>
        <dbReference type="Rhea" id="RHEA:16845"/>
        <dbReference type="ChEBI" id="CHEBI:15377"/>
        <dbReference type="ChEBI" id="CHEBI:15378"/>
        <dbReference type="ChEBI" id="CHEBI:16452"/>
        <dbReference type="ChEBI" id="CHEBI:16947"/>
        <dbReference type="ChEBI" id="CHEBI:57287"/>
        <dbReference type="ChEBI" id="CHEBI:57288"/>
        <dbReference type="EC" id="2.3.3.16"/>
    </reaction>
</comment>
<dbReference type="InterPro" id="IPR024176">
    <property type="entry name" value="Citrate_synthase_bac-typ"/>
</dbReference>
<proteinExistence type="inferred from homology"/>
<dbReference type="InterPro" id="IPR002020">
    <property type="entry name" value="Citrate_synthase"/>
</dbReference>
<comment type="caution">
    <text evidence="7">The sequence shown here is derived from an EMBL/GenBank/DDBJ whole genome shotgun (WGS) entry which is preliminary data.</text>
</comment>
<dbReference type="NCBIfam" id="NF010635">
    <property type="entry name" value="PRK14032.1"/>
    <property type="match status" value="1"/>
</dbReference>
<evidence type="ECO:0000313" key="7">
    <source>
        <dbReference type="EMBL" id="HIW85911.1"/>
    </source>
</evidence>
<dbReference type="InterPro" id="IPR036969">
    <property type="entry name" value="Citrate_synthase_sf"/>
</dbReference>
<feature type="active site" evidence="6">
    <location>
        <position position="333"/>
    </location>
</feature>
<evidence type="ECO:0000256" key="4">
    <source>
        <dbReference type="ARBA" id="ARBA00049288"/>
    </source>
</evidence>
<name>A0A9D1RCU1_9FIRM</name>
<feature type="active site" evidence="6">
    <location>
        <position position="392"/>
    </location>
</feature>
<dbReference type="GO" id="GO:0036440">
    <property type="term" value="F:citrate synthase activity"/>
    <property type="evidence" value="ECO:0007669"/>
    <property type="project" value="UniProtKB-EC"/>
</dbReference>
<evidence type="ECO:0000256" key="6">
    <source>
        <dbReference type="PIRSR" id="PIRSR001369-1"/>
    </source>
</evidence>
<dbReference type="Gene3D" id="1.10.580.10">
    <property type="entry name" value="Citrate Synthase, domain 1"/>
    <property type="match status" value="1"/>
</dbReference>
<evidence type="ECO:0000313" key="8">
    <source>
        <dbReference type="Proteomes" id="UP000824205"/>
    </source>
</evidence>
<dbReference type="Gene3D" id="1.10.230.10">
    <property type="entry name" value="Cytochrome P450-Terp, domain 2"/>
    <property type="match status" value="1"/>
</dbReference>
<dbReference type="Pfam" id="PF00285">
    <property type="entry name" value="Citrate_synt"/>
    <property type="match status" value="1"/>
</dbReference>
<reference evidence="7" key="1">
    <citation type="journal article" date="2021" name="PeerJ">
        <title>Extensive microbial diversity within the chicken gut microbiome revealed by metagenomics and culture.</title>
        <authorList>
            <person name="Gilroy R."/>
            <person name="Ravi A."/>
            <person name="Getino M."/>
            <person name="Pursley I."/>
            <person name="Horton D.L."/>
            <person name="Alikhan N.F."/>
            <person name="Baker D."/>
            <person name="Gharbi K."/>
            <person name="Hall N."/>
            <person name="Watson M."/>
            <person name="Adriaenssens E.M."/>
            <person name="Foster-Nyarko E."/>
            <person name="Jarju S."/>
            <person name="Secka A."/>
            <person name="Antonio M."/>
            <person name="Oren A."/>
            <person name="Chaudhuri R.R."/>
            <person name="La Ragione R."/>
            <person name="Hildebrand F."/>
            <person name="Pallen M.J."/>
        </authorList>
    </citation>
    <scope>NUCLEOTIDE SEQUENCE</scope>
    <source>
        <strain evidence="7">421</strain>
    </source>
</reference>